<evidence type="ECO:0008006" key="3">
    <source>
        <dbReference type="Google" id="ProtNLM"/>
    </source>
</evidence>
<proteinExistence type="predicted"/>
<organism evidence="1 2">
    <name type="scientific">Symbiochloris irregularis</name>
    <dbReference type="NCBI Taxonomy" id="706552"/>
    <lineage>
        <taxon>Eukaryota</taxon>
        <taxon>Viridiplantae</taxon>
        <taxon>Chlorophyta</taxon>
        <taxon>core chlorophytes</taxon>
        <taxon>Trebouxiophyceae</taxon>
        <taxon>Trebouxiales</taxon>
        <taxon>Trebouxiaceae</taxon>
        <taxon>Symbiochloris</taxon>
    </lineage>
</organism>
<dbReference type="Proteomes" id="UP001465755">
    <property type="component" value="Unassembled WGS sequence"/>
</dbReference>
<gene>
    <name evidence="1" type="ORF">WJX73_000530</name>
</gene>
<dbReference type="Pfam" id="PF13489">
    <property type="entry name" value="Methyltransf_23"/>
    <property type="match status" value="1"/>
</dbReference>
<evidence type="ECO:0000313" key="2">
    <source>
        <dbReference type="Proteomes" id="UP001465755"/>
    </source>
</evidence>
<dbReference type="CDD" id="cd02440">
    <property type="entry name" value="AdoMet_MTases"/>
    <property type="match status" value="1"/>
</dbReference>
<protein>
    <recommendedName>
        <fullName evidence="3">Betaine lipid synthase</fullName>
    </recommendedName>
</protein>
<dbReference type="InterPro" id="IPR029063">
    <property type="entry name" value="SAM-dependent_MTases_sf"/>
</dbReference>
<dbReference type="Pfam" id="PF11899">
    <property type="entry name" value="DUF3419"/>
    <property type="match status" value="1"/>
</dbReference>
<dbReference type="AlphaFoldDB" id="A0AAW1PBK8"/>
<sequence length="665" mass="74919">MGAGGRANAPDGAVQKGDYAIRSKRSRSAKDDLRVLKALWLSKTNGKDHAERLEAFYGPQADAYDSFRTNFLWGRKPMLAACAARLEDQREMVWVDLGGGTGENVDLMAAYLPLERFKAIYVVDLCHSLCVQARQKVEAKGWANVHIVEGDACTWQLPEELGKASLVTFSYSLSMIPPFHVAIERGVSYLNPEVGLMGVADFFVSSKHDLPLRQMNWARRFFWRATFDTDNIDIGPERRAYLDHRLSRVWEMNSQGSIPYVPVLRAPFYVWVGKPRPGLGAQAEARVEAPPCFPPTFLYTQSWEDPRADMQVLSITANDVVLTLTSGGCNALNLLIHGAGSVVAVDCNPAQSALLELKATAIRRLPFEDVWAMFGEGVHPGIAGLYERQLAPWLSQTSHAFWKTRMFYFHSGLYFQGGMGRLIYYLQLVATFLGLRGSVQRLANAPSVERQVEIWDSLWPVRFFLHAPQWLVRGVTSLLAILLFNRFVLWFGGGVPCKQYKLIQRDGVCICKYAARTFDAVARTSHLRHDNYFYYNCLTGRYARDNCPAFLEPRHFAALRDGLLDRLEIVTGTFLDQLRSRKFTKVVLMDHMDWLDSAAAKTVAQELARAVVPGGRIIWRSAAMVPPYNAMLARAGFQVQCLAKADQGYMDRVNMYSSFYMGIRV</sequence>
<dbReference type="Gene3D" id="3.40.50.150">
    <property type="entry name" value="Vaccinia Virus protein VP39"/>
    <property type="match status" value="2"/>
</dbReference>
<reference evidence="1 2" key="1">
    <citation type="journal article" date="2024" name="Nat. Commun.">
        <title>Phylogenomics reveals the evolutionary origins of lichenization in chlorophyte algae.</title>
        <authorList>
            <person name="Puginier C."/>
            <person name="Libourel C."/>
            <person name="Otte J."/>
            <person name="Skaloud P."/>
            <person name="Haon M."/>
            <person name="Grisel S."/>
            <person name="Petersen M."/>
            <person name="Berrin J.G."/>
            <person name="Delaux P.M."/>
            <person name="Dal Grande F."/>
            <person name="Keller J."/>
        </authorList>
    </citation>
    <scope>NUCLEOTIDE SEQUENCE [LARGE SCALE GENOMIC DNA]</scope>
    <source>
        <strain evidence="1 2">SAG 2036</strain>
    </source>
</reference>
<name>A0AAW1PBK8_9CHLO</name>
<dbReference type="InterPro" id="IPR021829">
    <property type="entry name" value="DUF3419"/>
</dbReference>
<keyword evidence="2" id="KW-1185">Reference proteome</keyword>
<evidence type="ECO:0000313" key="1">
    <source>
        <dbReference type="EMBL" id="KAK9807150.1"/>
    </source>
</evidence>
<accession>A0AAW1PBK8</accession>
<dbReference type="PANTHER" id="PTHR47473">
    <property type="entry name" value="BTA1P"/>
    <property type="match status" value="1"/>
</dbReference>
<dbReference type="SUPFAM" id="SSF53335">
    <property type="entry name" value="S-adenosyl-L-methionine-dependent methyltransferases"/>
    <property type="match status" value="2"/>
</dbReference>
<comment type="caution">
    <text evidence="1">The sequence shown here is derived from an EMBL/GenBank/DDBJ whole genome shotgun (WGS) entry which is preliminary data.</text>
</comment>
<dbReference type="EMBL" id="JALJOQ010000033">
    <property type="protein sequence ID" value="KAK9807150.1"/>
    <property type="molecule type" value="Genomic_DNA"/>
</dbReference>
<dbReference type="PANTHER" id="PTHR47473:SF1">
    <property type="entry name" value="METHYLTRANSFERASE DOMAIN-CONTAINING PROTEIN"/>
    <property type="match status" value="1"/>
</dbReference>